<reference evidence="1 2" key="1">
    <citation type="submission" date="2018-07" db="EMBL/GenBank/DDBJ databases">
        <title>Genomic Encyclopedia of Type Strains, Phase IV (KMG-IV): sequencing the most valuable type-strain genomes for metagenomic binning, comparative biology and taxonomic classification.</title>
        <authorList>
            <person name="Goeker M."/>
        </authorList>
    </citation>
    <scope>NUCLEOTIDE SEQUENCE [LARGE SCALE GENOMIC DNA]</scope>
    <source>
        <strain evidence="1 2">DSM 27016</strain>
    </source>
</reference>
<keyword evidence="2" id="KW-1185">Reference proteome</keyword>
<dbReference type="OrthoDB" id="1737154at2"/>
<comment type="caution">
    <text evidence="1">The sequence shown here is derived from an EMBL/GenBank/DDBJ whole genome shotgun (WGS) entry which is preliminary data.</text>
</comment>
<accession>A0A369BFQ8</accession>
<dbReference type="EMBL" id="QPJT01000002">
    <property type="protein sequence ID" value="RCX20095.1"/>
    <property type="molecule type" value="Genomic_DNA"/>
</dbReference>
<protein>
    <recommendedName>
        <fullName evidence="3">Butirosin biosynthesis protein H-like</fullName>
    </recommendedName>
</protein>
<proteinExistence type="predicted"/>
<evidence type="ECO:0000313" key="2">
    <source>
        <dbReference type="Proteomes" id="UP000253034"/>
    </source>
</evidence>
<name>A0A369BFQ8_9FIRM</name>
<evidence type="ECO:0000313" key="1">
    <source>
        <dbReference type="EMBL" id="RCX20095.1"/>
    </source>
</evidence>
<evidence type="ECO:0008006" key="3">
    <source>
        <dbReference type="Google" id="ProtNLM"/>
    </source>
</evidence>
<dbReference type="Proteomes" id="UP000253034">
    <property type="component" value="Unassembled WGS sequence"/>
</dbReference>
<dbReference type="RefSeq" id="WP_114296212.1">
    <property type="nucleotide sequence ID" value="NZ_QPJT01000002.1"/>
</dbReference>
<organism evidence="1 2">
    <name type="scientific">Anaerobacterium chartisolvens</name>
    <dbReference type="NCBI Taxonomy" id="1297424"/>
    <lineage>
        <taxon>Bacteria</taxon>
        <taxon>Bacillati</taxon>
        <taxon>Bacillota</taxon>
        <taxon>Clostridia</taxon>
        <taxon>Eubacteriales</taxon>
        <taxon>Oscillospiraceae</taxon>
        <taxon>Anaerobacterium</taxon>
    </lineage>
</organism>
<dbReference type="AlphaFoldDB" id="A0A369BFQ8"/>
<sequence length="337" mass="40078">MRTKIELENIEPFCEAWYIDCFYNLVFSVLKHFNKDIRELLVNDIFLYKYSKNSLTMTVKSIRPLNELQNDIGIAVEEIAPGENLIVDFTELLSKGSPLIVLQDLYFASYRNEFYMKNHHLHTVLLYGFDKDEKYFNIVEQSFMDSYFYKKMYASFSDIFNACEGAFNNFSDKAVSNMGFYLKDPSAPCNRPTDLNIYRQKLIENYLKHKSEVEESIIHIENFYNDFKDIILREALFWENVDSIIENCNLIISNKKADLYKYIKLFDSQPELKLHLIESIINEWETIRGLLLKLRLTMSYKMQLLNSSMNRINNIIRLEHEFHNEFNKFAEKTRGNK</sequence>
<gene>
    <name evidence="1" type="ORF">DFR58_102164</name>
</gene>